<dbReference type="AlphaFoldDB" id="A0A377HXZ9"/>
<keyword evidence="2" id="KW-0732">Signal</keyword>
<proteinExistence type="predicted"/>
<evidence type="ECO:0000256" key="1">
    <source>
        <dbReference type="SAM" id="MobiDB-lite"/>
    </source>
</evidence>
<organism evidence="3 4">
    <name type="scientific">Haemophilus parahaemolyticus</name>
    <dbReference type="NCBI Taxonomy" id="735"/>
    <lineage>
        <taxon>Bacteria</taxon>
        <taxon>Pseudomonadati</taxon>
        <taxon>Pseudomonadota</taxon>
        <taxon>Gammaproteobacteria</taxon>
        <taxon>Pasteurellales</taxon>
        <taxon>Pasteurellaceae</taxon>
        <taxon>Haemophilus</taxon>
    </lineage>
</organism>
<dbReference type="Proteomes" id="UP000254867">
    <property type="component" value="Unassembled WGS sequence"/>
</dbReference>
<feature type="chain" id="PRO_5016705329" description="Pentapeptide MXKDX repeat protein" evidence="2">
    <location>
        <begin position="25"/>
        <end position="67"/>
    </location>
</feature>
<dbReference type="EMBL" id="UGHH01000002">
    <property type="protein sequence ID" value="STO63092.1"/>
    <property type="molecule type" value="Genomic_DNA"/>
</dbReference>
<gene>
    <name evidence="3" type="ORF">NCTC10794_00092</name>
</gene>
<feature type="compositionally biased region" description="Basic and acidic residues" evidence="1">
    <location>
        <begin position="38"/>
        <end position="59"/>
    </location>
</feature>
<evidence type="ECO:0000313" key="3">
    <source>
        <dbReference type="EMBL" id="STO63092.1"/>
    </source>
</evidence>
<reference evidence="3 4" key="1">
    <citation type="submission" date="2018-06" db="EMBL/GenBank/DDBJ databases">
        <authorList>
            <consortium name="Pathogen Informatics"/>
            <person name="Doyle S."/>
        </authorList>
    </citation>
    <scope>NUCLEOTIDE SEQUENCE [LARGE SCALE GENOMIC DNA]</scope>
    <source>
        <strain evidence="3 4">NCTC10794</strain>
    </source>
</reference>
<dbReference type="RefSeq" id="WP_119221824.1">
    <property type="nucleotide sequence ID" value="NZ_UGHH01000002.1"/>
</dbReference>
<feature type="region of interest" description="Disordered" evidence="1">
    <location>
        <begin position="34"/>
        <end position="67"/>
    </location>
</feature>
<evidence type="ECO:0000256" key="2">
    <source>
        <dbReference type="SAM" id="SignalP"/>
    </source>
</evidence>
<evidence type="ECO:0008006" key="5">
    <source>
        <dbReference type="Google" id="ProtNLM"/>
    </source>
</evidence>
<name>A0A377HXZ9_HAEPH</name>
<accession>A0A377HXZ9</accession>
<evidence type="ECO:0000313" key="4">
    <source>
        <dbReference type="Proteomes" id="UP000254867"/>
    </source>
</evidence>
<sequence>MKNIIFKSTMLGMAVLFSASSVYAEAMKTDAMPMKSEPMMKSDTMKMSSDKMLKSEKKEKMMKKKKM</sequence>
<protein>
    <recommendedName>
        <fullName evidence="5">Pentapeptide MXKDX repeat protein</fullName>
    </recommendedName>
</protein>
<feature type="signal peptide" evidence="2">
    <location>
        <begin position="1"/>
        <end position="24"/>
    </location>
</feature>